<dbReference type="EMBL" id="CM000761">
    <property type="protein sequence ID" value="OQU88778.1"/>
    <property type="molecule type" value="Genomic_DNA"/>
</dbReference>
<reference evidence="5" key="2">
    <citation type="journal article" date="2018" name="Plant J.">
        <title>The Sorghum bicolor reference genome: improved assembly, gene annotations, a transcriptome atlas, and signatures of genome organization.</title>
        <authorList>
            <person name="McCormick R.F."/>
            <person name="Truong S.K."/>
            <person name="Sreedasyam A."/>
            <person name="Jenkins J."/>
            <person name="Shu S."/>
            <person name="Sims D."/>
            <person name="Kennedy M."/>
            <person name="Amirebrahimi M."/>
            <person name="Weers B.D."/>
            <person name="McKinley B."/>
            <person name="Mattison A."/>
            <person name="Morishige D.T."/>
            <person name="Grimwood J."/>
            <person name="Schmutz J."/>
            <person name="Mullet J.E."/>
        </authorList>
    </citation>
    <scope>NUCLEOTIDE SEQUENCE [LARGE SCALE GENOMIC DNA]</scope>
    <source>
        <strain evidence="5">cv. BTx623</strain>
    </source>
</reference>
<evidence type="ECO:0008006" key="6">
    <source>
        <dbReference type="Google" id="ProtNLM"/>
    </source>
</evidence>
<keyword evidence="2" id="KW-0472">Membrane</keyword>
<sequence>MERMKKLCLGVTLLLFLLLVSAAHGARLPDAKDVAAAAAAAAGDGERITVRTGHGHGYSSHSGGHPNGGTPEQGGAGVVDPRNNNARSHHRNGAASRALGYSSWLICTLVGGVVMMLLV</sequence>
<dbReference type="eggNOG" id="ENOG502R3TR">
    <property type="taxonomic scope" value="Eukaryota"/>
</dbReference>
<dbReference type="OrthoDB" id="695354at2759"/>
<keyword evidence="5" id="KW-1185">Reference proteome</keyword>
<proteinExistence type="predicted"/>
<name>A0A1W0W314_SORBI</name>
<dbReference type="OMA" id="MERTKKP"/>
<evidence type="ECO:0000313" key="4">
    <source>
        <dbReference type="EMBL" id="OQU88778.1"/>
    </source>
</evidence>
<protein>
    <recommendedName>
        <fullName evidence="6">Glycine-rich protein</fullName>
    </recommendedName>
</protein>
<dbReference type="Gramene" id="OQU88778">
    <property type="protein sequence ID" value="OQU88778"/>
    <property type="gene ID" value="SORBI_3002G094800"/>
</dbReference>
<dbReference type="InParanoid" id="A0A1W0W314"/>
<dbReference type="FunCoup" id="A0A1W0W314">
    <property type="interactions" value="302"/>
</dbReference>
<feature type="region of interest" description="Disordered" evidence="1">
    <location>
        <begin position="51"/>
        <end position="91"/>
    </location>
</feature>
<feature type="compositionally biased region" description="Gly residues" evidence="1">
    <location>
        <begin position="65"/>
        <end position="77"/>
    </location>
</feature>
<accession>A0A1W0W314</accession>
<reference evidence="4 5" key="1">
    <citation type="journal article" date="2009" name="Nature">
        <title>The Sorghum bicolor genome and the diversification of grasses.</title>
        <authorList>
            <person name="Paterson A.H."/>
            <person name="Bowers J.E."/>
            <person name="Bruggmann R."/>
            <person name="Dubchak I."/>
            <person name="Grimwood J."/>
            <person name="Gundlach H."/>
            <person name="Haberer G."/>
            <person name="Hellsten U."/>
            <person name="Mitros T."/>
            <person name="Poliakov A."/>
            <person name="Schmutz J."/>
            <person name="Spannagl M."/>
            <person name="Tang H."/>
            <person name="Wang X."/>
            <person name="Wicker T."/>
            <person name="Bharti A.K."/>
            <person name="Chapman J."/>
            <person name="Feltus F.A."/>
            <person name="Gowik U."/>
            <person name="Grigoriev I.V."/>
            <person name="Lyons E."/>
            <person name="Maher C.A."/>
            <person name="Martis M."/>
            <person name="Narechania A."/>
            <person name="Otillar R.P."/>
            <person name="Penning B.W."/>
            <person name="Salamov A.A."/>
            <person name="Wang Y."/>
            <person name="Zhang L."/>
            <person name="Carpita N.C."/>
            <person name="Freeling M."/>
            <person name="Gingle A.R."/>
            <person name="Hash C.T."/>
            <person name="Keller B."/>
            <person name="Klein P."/>
            <person name="Kresovich S."/>
            <person name="McCann M.C."/>
            <person name="Ming R."/>
            <person name="Peterson D.G."/>
            <person name="Mehboob-ur-Rahman"/>
            <person name="Ware D."/>
            <person name="Westhoff P."/>
            <person name="Mayer K.F."/>
            <person name="Messing J."/>
            <person name="Rokhsar D.S."/>
        </authorList>
    </citation>
    <scope>NUCLEOTIDE SEQUENCE [LARGE SCALE GENOMIC DNA]</scope>
    <source>
        <strain evidence="5">cv. BTx623</strain>
    </source>
</reference>
<dbReference type="AlphaFoldDB" id="A0A1W0W314"/>
<evidence type="ECO:0000256" key="3">
    <source>
        <dbReference type="SAM" id="SignalP"/>
    </source>
</evidence>
<keyword evidence="3" id="KW-0732">Signal</keyword>
<evidence type="ECO:0000256" key="1">
    <source>
        <dbReference type="SAM" id="MobiDB-lite"/>
    </source>
</evidence>
<keyword evidence="2" id="KW-0812">Transmembrane</keyword>
<feature type="chain" id="PRO_5012709475" description="Glycine-rich protein" evidence="3">
    <location>
        <begin position="26"/>
        <end position="119"/>
    </location>
</feature>
<feature type="transmembrane region" description="Helical" evidence="2">
    <location>
        <begin position="98"/>
        <end position="118"/>
    </location>
</feature>
<evidence type="ECO:0000256" key="2">
    <source>
        <dbReference type="SAM" id="Phobius"/>
    </source>
</evidence>
<dbReference type="Proteomes" id="UP000000768">
    <property type="component" value="Chromosome 2"/>
</dbReference>
<organism evidence="4 5">
    <name type="scientific">Sorghum bicolor</name>
    <name type="common">Sorghum</name>
    <name type="synonym">Sorghum vulgare</name>
    <dbReference type="NCBI Taxonomy" id="4558"/>
    <lineage>
        <taxon>Eukaryota</taxon>
        <taxon>Viridiplantae</taxon>
        <taxon>Streptophyta</taxon>
        <taxon>Embryophyta</taxon>
        <taxon>Tracheophyta</taxon>
        <taxon>Spermatophyta</taxon>
        <taxon>Magnoliopsida</taxon>
        <taxon>Liliopsida</taxon>
        <taxon>Poales</taxon>
        <taxon>Poaceae</taxon>
        <taxon>PACMAD clade</taxon>
        <taxon>Panicoideae</taxon>
        <taxon>Andropogonodae</taxon>
        <taxon>Andropogoneae</taxon>
        <taxon>Sorghinae</taxon>
        <taxon>Sorghum</taxon>
    </lineage>
</organism>
<gene>
    <name evidence="4" type="ORF">SORBI_3002G094800</name>
</gene>
<feature type="signal peptide" evidence="3">
    <location>
        <begin position="1"/>
        <end position="25"/>
    </location>
</feature>
<keyword evidence="2" id="KW-1133">Transmembrane helix</keyword>
<evidence type="ECO:0000313" key="5">
    <source>
        <dbReference type="Proteomes" id="UP000000768"/>
    </source>
</evidence>